<accession>A0A8S5NBQ1</accession>
<organism evidence="1">
    <name type="scientific">Siphoviridae sp. ctQ0C17</name>
    <dbReference type="NCBI Taxonomy" id="2826325"/>
    <lineage>
        <taxon>Viruses</taxon>
        <taxon>Duplodnaviria</taxon>
        <taxon>Heunggongvirae</taxon>
        <taxon>Uroviricota</taxon>
        <taxon>Caudoviricetes</taxon>
    </lineage>
</organism>
<evidence type="ECO:0000313" key="1">
    <source>
        <dbReference type="EMBL" id="DAD92261.1"/>
    </source>
</evidence>
<reference evidence="1" key="1">
    <citation type="journal article" date="2021" name="Proc. Natl. Acad. Sci. U.S.A.">
        <title>A Catalog of Tens of Thousands of Viruses from Human Metagenomes Reveals Hidden Associations with Chronic Diseases.</title>
        <authorList>
            <person name="Tisza M.J."/>
            <person name="Buck C.B."/>
        </authorList>
    </citation>
    <scope>NUCLEOTIDE SEQUENCE</scope>
    <source>
        <strain evidence="1">CtQ0C17</strain>
    </source>
</reference>
<name>A0A8S5NBQ1_9CAUD</name>
<dbReference type="EMBL" id="BK015131">
    <property type="protein sequence ID" value="DAD92261.1"/>
    <property type="molecule type" value="Genomic_DNA"/>
</dbReference>
<sequence length="40" mass="4563">MEESNSGILFIHGKESSQSKLYLVYNYEIAILQSADKRLS</sequence>
<proteinExistence type="predicted"/>
<protein>
    <submittedName>
        <fullName evidence="1">Uncharacterized protein</fullName>
    </submittedName>
</protein>